<dbReference type="AlphaFoldDB" id="A0A212QXJ4"/>
<dbReference type="NCBIfam" id="TIGR02627">
    <property type="entry name" value="rhamnulo_kin"/>
    <property type="match status" value="1"/>
</dbReference>
<dbReference type="GO" id="GO:0019301">
    <property type="term" value="P:rhamnose catabolic process"/>
    <property type="evidence" value="ECO:0007669"/>
    <property type="project" value="UniProtKB-UniRule"/>
</dbReference>
<dbReference type="GO" id="GO:0005829">
    <property type="term" value="C:cytosol"/>
    <property type="evidence" value="ECO:0007669"/>
    <property type="project" value="TreeGrafter"/>
</dbReference>
<dbReference type="PANTHER" id="PTHR10196">
    <property type="entry name" value="SUGAR KINASE"/>
    <property type="match status" value="1"/>
</dbReference>
<evidence type="ECO:0000259" key="9">
    <source>
        <dbReference type="Pfam" id="PF00370"/>
    </source>
</evidence>
<evidence type="ECO:0000256" key="3">
    <source>
        <dbReference type="ARBA" id="ARBA00022741"/>
    </source>
</evidence>
<evidence type="ECO:0000313" key="11">
    <source>
        <dbReference type="EMBL" id="SNB64440.1"/>
    </source>
</evidence>
<feature type="domain" description="Carbohydrate kinase FGGY C-terminal" evidence="10">
    <location>
        <begin position="255"/>
        <end position="447"/>
    </location>
</feature>
<evidence type="ECO:0000256" key="4">
    <source>
        <dbReference type="ARBA" id="ARBA00022777"/>
    </source>
</evidence>
<dbReference type="Gene3D" id="3.30.420.40">
    <property type="match status" value="2"/>
</dbReference>
<dbReference type="Pfam" id="PF00370">
    <property type="entry name" value="FGGY_N"/>
    <property type="match status" value="1"/>
</dbReference>
<keyword evidence="3" id="KW-0547">Nucleotide-binding</keyword>
<dbReference type="PIRSF" id="PIRSF000538">
    <property type="entry name" value="GlpK"/>
    <property type="match status" value="1"/>
</dbReference>
<evidence type="ECO:0000256" key="5">
    <source>
        <dbReference type="ARBA" id="ARBA00022840"/>
    </source>
</evidence>
<evidence type="ECO:0000256" key="1">
    <source>
        <dbReference type="ARBA" id="ARBA00009156"/>
    </source>
</evidence>
<dbReference type="InParanoid" id="A0A212QXJ4"/>
<keyword evidence="6" id="KW-1015">Disulfide bond</keyword>
<accession>A0A212QXJ4</accession>
<proteinExistence type="inferred from homology"/>
<dbReference type="EC" id="2.7.1.5" evidence="8"/>
<evidence type="ECO:0000256" key="2">
    <source>
        <dbReference type="ARBA" id="ARBA00022679"/>
    </source>
</evidence>
<dbReference type="GO" id="GO:0005524">
    <property type="term" value="F:ATP binding"/>
    <property type="evidence" value="ECO:0007669"/>
    <property type="project" value="UniProtKB-KW"/>
</dbReference>
<reference evidence="12" key="1">
    <citation type="submission" date="2017-06" db="EMBL/GenBank/DDBJ databases">
        <authorList>
            <person name="Varghese N."/>
            <person name="Submissions S."/>
        </authorList>
    </citation>
    <scope>NUCLEOTIDE SEQUENCE [LARGE SCALE GENOMIC DNA]</scope>
    <source>
        <strain evidence="12">JAD2</strain>
    </source>
</reference>
<protein>
    <recommendedName>
        <fullName evidence="8">Rhamnulokinase</fullName>
        <ecNumber evidence="8">2.7.1.5</ecNumber>
    </recommendedName>
</protein>
<feature type="domain" description="Carbohydrate kinase FGGY N-terminal" evidence="9">
    <location>
        <begin position="6"/>
        <end position="244"/>
    </location>
</feature>
<sequence length="494" mass="54914">MLRLAAIDLGAESGRVFLGTFDGERLSVEEIHRFPNVPVRVQGTLYWDILRLFEGVREGLLRAARVSGGRIASVGVDTWGVDFALLDRQGRLIGNPVHYRDRRTEGMMERVFQRIPREEIYRRTGIQFMPINTLYQLFAMVAREDPWLEIAHTFLTIPDLFHYWLSGVKACEFTNATTTQCYDPLAGDWARDLLGRLGIPTHLFPEIVPPGTILGPLQPELAQELGLPETQVVAPASHDTGSAVAAVPFQHPDAAYISSGTWSLVGVEVRAPVIREEALADNFTNEGGVGGTFRLLKNVMGLWLLQECRRTWTAQGQQWDYEALVRLAEAAPPLRSLIDPDDPRFLPPGEMPARIQAFCQETGQPIPEEPAEIVRCILESLALKYRWVIERLEALLARPIPLIHVVGGGSRNALLCQWTADAAGRPVLAGPAEATALGNLIVQAMALGHLSNLEEARAVIRRSFAPLLYEPRASSTWEEAYQRFVTQILPAGRK</sequence>
<dbReference type="GO" id="GO:0008993">
    <property type="term" value="F:rhamnulokinase activity"/>
    <property type="evidence" value="ECO:0007669"/>
    <property type="project" value="UniProtKB-UniRule"/>
</dbReference>
<dbReference type="FunCoup" id="A0A212QXJ4">
    <property type="interactions" value="38"/>
</dbReference>
<dbReference type="CDD" id="cd07771">
    <property type="entry name" value="ASKHA_NBD_FGGY_RhaB-like"/>
    <property type="match status" value="1"/>
</dbReference>
<dbReference type="PANTHER" id="PTHR10196:SF93">
    <property type="entry name" value="L-RHAMNULOKINASE"/>
    <property type="match status" value="1"/>
</dbReference>
<evidence type="ECO:0000313" key="12">
    <source>
        <dbReference type="Proteomes" id="UP000197025"/>
    </source>
</evidence>
<dbReference type="InterPro" id="IPR018484">
    <property type="entry name" value="FGGY_N"/>
</dbReference>
<keyword evidence="2" id="KW-0808">Transferase</keyword>
<gene>
    <name evidence="11" type="ORF">SAMN02746019_00008250</name>
</gene>
<dbReference type="Proteomes" id="UP000197025">
    <property type="component" value="Unassembled WGS sequence"/>
</dbReference>
<evidence type="ECO:0000256" key="7">
    <source>
        <dbReference type="ARBA" id="ARBA00023308"/>
    </source>
</evidence>
<dbReference type="InterPro" id="IPR043129">
    <property type="entry name" value="ATPase_NBD"/>
</dbReference>
<evidence type="ECO:0000259" key="10">
    <source>
        <dbReference type="Pfam" id="PF02782"/>
    </source>
</evidence>
<dbReference type="OrthoDB" id="9761504at2"/>
<dbReference type="GO" id="GO:0004370">
    <property type="term" value="F:glycerol kinase activity"/>
    <property type="evidence" value="ECO:0007669"/>
    <property type="project" value="TreeGrafter"/>
</dbReference>
<keyword evidence="7" id="KW-0684">Rhamnose metabolism</keyword>
<dbReference type="EMBL" id="FYEK01000027">
    <property type="protein sequence ID" value="SNB64440.1"/>
    <property type="molecule type" value="Genomic_DNA"/>
</dbReference>
<dbReference type="SUPFAM" id="SSF53067">
    <property type="entry name" value="Actin-like ATPase domain"/>
    <property type="match status" value="2"/>
</dbReference>
<dbReference type="Pfam" id="PF02782">
    <property type="entry name" value="FGGY_C"/>
    <property type="match status" value="1"/>
</dbReference>
<organism evidence="11 12">
    <name type="scientific">Thermoflexus hugenholtzii JAD2</name>
    <dbReference type="NCBI Taxonomy" id="877466"/>
    <lineage>
        <taxon>Bacteria</taxon>
        <taxon>Bacillati</taxon>
        <taxon>Chloroflexota</taxon>
        <taxon>Thermoflexia</taxon>
        <taxon>Thermoflexales</taxon>
        <taxon>Thermoflexaceae</taxon>
        <taxon>Thermoflexus</taxon>
    </lineage>
</organism>
<evidence type="ECO:0000256" key="6">
    <source>
        <dbReference type="ARBA" id="ARBA00023157"/>
    </source>
</evidence>
<evidence type="ECO:0000256" key="8">
    <source>
        <dbReference type="NCBIfam" id="TIGR02627"/>
    </source>
</evidence>
<name>A0A212QXJ4_9CHLR</name>
<keyword evidence="5" id="KW-0067">ATP-binding</keyword>
<dbReference type="GO" id="GO:0006071">
    <property type="term" value="P:glycerol metabolic process"/>
    <property type="evidence" value="ECO:0007669"/>
    <property type="project" value="TreeGrafter"/>
</dbReference>
<keyword evidence="4 11" id="KW-0418">Kinase</keyword>
<dbReference type="InterPro" id="IPR000577">
    <property type="entry name" value="Carb_kinase_FGGY"/>
</dbReference>
<dbReference type="InterPro" id="IPR013449">
    <property type="entry name" value="Rhamnulokinase"/>
</dbReference>
<dbReference type="InterPro" id="IPR018485">
    <property type="entry name" value="FGGY_C"/>
</dbReference>
<dbReference type="RefSeq" id="WP_088571077.1">
    <property type="nucleotide sequence ID" value="NZ_FYEK01000027.1"/>
</dbReference>
<comment type="similarity">
    <text evidence="1">Belongs to the FGGY kinase family.</text>
</comment>
<keyword evidence="12" id="KW-1185">Reference proteome</keyword>